<evidence type="ECO:0000313" key="2">
    <source>
        <dbReference type="EMBL" id="GAA4018618.1"/>
    </source>
</evidence>
<keyword evidence="3" id="KW-1185">Reference proteome</keyword>
<dbReference type="EMBL" id="BAAAZE010000007">
    <property type="protein sequence ID" value="GAA4018618.1"/>
    <property type="molecule type" value="Genomic_DNA"/>
</dbReference>
<evidence type="ECO:0000256" key="1">
    <source>
        <dbReference type="SAM" id="Phobius"/>
    </source>
</evidence>
<reference evidence="3" key="1">
    <citation type="journal article" date="2019" name="Int. J. Syst. Evol. Microbiol.">
        <title>The Global Catalogue of Microorganisms (GCM) 10K type strain sequencing project: providing services to taxonomists for standard genome sequencing and annotation.</title>
        <authorList>
            <consortium name="The Broad Institute Genomics Platform"/>
            <consortium name="The Broad Institute Genome Sequencing Center for Infectious Disease"/>
            <person name="Wu L."/>
            <person name="Ma J."/>
        </authorList>
    </citation>
    <scope>NUCLEOTIDE SEQUENCE [LARGE SCALE GENOMIC DNA]</scope>
    <source>
        <strain evidence="3">JCM 16673</strain>
    </source>
</reference>
<dbReference type="Proteomes" id="UP001501353">
    <property type="component" value="Unassembled WGS sequence"/>
</dbReference>
<evidence type="ECO:0000313" key="3">
    <source>
        <dbReference type="Proteomes" id="UP001501353"/>
    </source>
</evidence>
<accession>A0ABP7SZ34</accession>
<keyword evidence="1" id="KW-0812">Transmembrane</keyword>
<organism evidence="2 3">
    <name type="scientific">Actimicrobium antarcticum</name>
    <dbReference type="NCBI Taxonomy" id="1051899"/>
    <lineage>
        <taxon>Bacteria</taxon>
        <taxon>Pseudomonadati</taxon>
        <taxon>Pseudomonadota</taxon>
        <taxon>Betaproteobacteria</taxon>
        <taxon>Burkholderiales</taxon>
        <taxon>Oxalobacteraceae</taxon>
        <taxon>Actimicrobium</taxon>
    </lineage>
</organism>
<feature type="transmembrane region" description="Helical" evidence="1">
    <location>
        <begin position="6"/>
        <end position="29"/>
    </location>
</feature>
<protein>
    <submittedName>
        <fullName evidence="2">Uncharacterized protein</fullName>
    </submittedName>
</protein>
<keyword evidence="1" id="KW-1133">Transmembrane helix</keyword>
<keyword evidence="1" id="KW-0472">Membrane</keyword>
<feature type="transmembrane region" description="Helical" evidence="1">
    <location>
        <begin position="41"/>
        <end position="62"/>
    </location>
</feature>
<gene>
    <name evidence="2" type="ORF">GCM10022212_13180</name>
</gene>
<name>A0ABP7SZ34_9BURK</name>
<dbReference type="RefSeq" id="WP_344762480.1">
    <property type="nucleotide sequence ID" value="NZ_BAAAZE010000007.1"/>
</dbReference>
<sequence>MPSTFILGNLLGRALVSYALIWLVCWLASRLNWRIAFTRSGRWYSVLAVIVLTLLGMGAAVVRKGGL</sequence>
<comment type="caution">
    <text evidence="2">The sequence shown here is derived from an EMBL/GenBank/DDBJ whole genome shotgun (WGS) entry which is preliminary data.</text>
</comment>
<proteinExistence type="predicted"/>